<dbReference type="RefSeq" id="WP_064121175.1">
    <property type="nucleotide sequence ID" value="NZ_CP015243.1"/>
</dbReference>
<name>A0A172YAD5_9GAMM</name>
<dbReference type="Proteomes" id="UP000077875">
    <property type="component" value="Chromosome"/>
</dbReference>
<dbReference type="KEGG" id="haa:A5892_00795"/>
<dbReference type="InterPro" id="IPR003795">
    <property type="entry name" value="DUF192"/>
</dbReference>
<dbReference type="InterPro" id="IPR038695">
    <property type="entry name" value="Saro_0823-like_sf"/>
</dbReference>
<dbReference type="Pfam" id="PF02643">
    <property type="entry name" value="DUF192"/>
    <property type="match status" value="1"/>
</dbReference>
<protein>
    <recommendedName>
        <fullName evidence="4">ACR family protein</fullName>
    </recommendedName>
</protein>
<evidence type="ECO:0000313" key="3">
    <source>
        <dbReference type="Proteomes" id="UP000077875"/>
    </source>
</evidence>
<dbReference type="Gene3D" id="2.60.120.1140">
    <property type="entry name" value="Protein of unknown function DUF192"/>
    <property type="match status" value="1"/>
</dbReference>
<sequence length="170" mass="18858">MSFTFQGVRFRRSCVRSAAAFLLLVAACFAAVQAAERVPLGIETRTGTRSLEVELAGTVEQRARGLMQRESLPEDGGMLFIYGGREQPASNGYWMYRTLIPLDIAFIGGDGRIHSIRTMEPCRSRTAMNCPSYYPEAPYIAALEVEGGYLERHGIEVGDRIGQGRELLFD</sequence>
<reference evidence="2 3" key="1">
    <citation type="submission" date="2016-04" db="EMBL/GenBank/DDBJ databases">
        <title>Complete Genome Sequence of Halotalea alkalilenta IHB B 13600.</title>
        <authorList>
            <person name="Swarnkar M.K."/>
            <person name="Sharma A."/>
            <person name="Kaushal K."/>
            <person name="Soni R."/>
            <person name="Rana S."/>
            <person name="Singh A.K."/>
            <person name="Gulati A."/>
        </authorList>
    </citation>
    <scope>NUCLEOTIDE SEQUENCE [LARGE SCALE GENOMIC DNA]</scope>
    <source>
        <strain evidence="2 3">IHB B 13600</strain>
    </source>
</reference>
<proteinExistence type="predicted"/>
<organism evidence="2 3">
    <name type="scientific">Halotalea alkalilenta</name>
    <dbReference type="NCBI Taxonomy" id="376489"/>
    <lineage>
        <taxon>Bacteria</taxon>
        <taxon>Pseudomonadati</taxon>
        <taxon>Pseudomonadota</taxon>
        <taxon>Gammaproteobacteria</taxon>
        <taxon>Oceanospirillales</taxon>
        <taxon>Halomonadaceae</taxon>
        <taxon>Halotalea</taxon>
    </lineage>
</organism>
<evidence type="ECO:0000256" key="1">
    <source>
        <dbReference type="SAM" id="SignalP"/>
    </source>
</evidence>
<dbReference type="PANTHER" id="PTHR37953:SF1">
    <property type="entry name" value="UPF0127 PROTEIN MJ1496"/>
    <property type="match status" value="1"/>
</dbReference>
<accession>A0A172YAD5</accession>
<dbReference type="PANTHER" id="PTHR37953">
    <property type="entry name" value="UPF0127 PROTEIN MJ1496"/>
    <property type="match status" value="1"/>
</dbReference>
<evidence type="ECO:0008006" key="4">
    <source>
        <dbReference type="Google" id="ProtNLM"/>
    </source>
</evidence>
<evidence type="ECO:0000313" key="2">
    <source>
        <dbReference type="EMBL" id="ANF56180.1"/>
    </source>
</evidence>
<keyword evidence="1" id="KW-0732">Signal</keyword>
<dbReference type="EMBL" id="CP015243">
    <property type="protein sequence ID" value="ANF56180.1"/>
    <property type="molecule type" value="Genomic_DNA"/>
</dbReference>
<gene>
    <name evidence="2" type="ORF">A5892_00795</name>
</gene>
<feature type="signal peptide" evidence="1">
    <location>
        <begin position="1"/>
        <end position="34"/>
    </location>
</feature>
<dbReference type="AlphaFoldDB" id="A0A172YAD5"/>
<feature type="chain" id="PRO_5008004515" description="ACR family protein" evidence="1">
    <location>
        <begin position="35"/>
        <end position="170"/>
    </location>
</feature>
<keyword evidence="3" id="KW-1185">Reference proteome</keyword>